<organism evidence="11 12">
    <name type="scientific">Carboxydichorda subterranea</name>
    <dbReference type="NCBI Taxonomy" id="3109565"/>
    <lineage>
        <taxon>Bacteria</taxon>
        <taxon>Bacillati</taxon>
        <taxon>Bacillota</taxon>
        <taxon>Limnochordia</taxon>
        <taxon>Limnochordales</taxon>
        <taxon>Geochordaceae</taxon>
        <taxon>Carboxydichorda</taxon>
    </lineage>
</organism>
<dbReference type="Pfam" id="PF06778">
    <property type="entry name" value="Chlor_dismutase"/>
    <property type="match status" value="1"/>
</dbReference>
<evidence type="ECO:0000256" key="2">
    <source>
        <dbReference type="ARBA" id="ARBA00022617"/>
    </source>
</evidence>
<evidence type="ECO:0000256" key="5">
    <source>
        <dbReference type="ARBA" id="ARBA00023444"/>
    </source>
</evidence>
<evidence type="ECO:0000256" key="8">
    <source>
        <dbReference type="ARBA" id="ARBA00049896"/>
    </source>
</evidence>
<keyword evidence="12" id="KW-1185">Reference proteome</keyword>
<dbReference type="EC" id="1.3.98.5" evidence="10"/>
<dbReference type="RefSeq" id="WP_324718241.1">
    <property type="nucleotide sequence ID" value="NZ_CP141615.1"/>
</dbReference>
<accession>A0ABZ1C1I1</accession>
<keyword evidence="2" id="KW-0349">Heme</keyword>
<dbReference type="PANTHER" id="PTHR36843">
    <property type="entry name" value="HEME-DEPENDENT PEROXIDASE YWFI-RELATED"/>
    <property type="match status" value="1"/>
</dbReference>
<proteinExistence type="predicted"/>
<protein>
    <recommendedName>
        <fullName evidence="1">Coproheme decarboxylase</fullName>
        <ecNumber evidence="10">1.3.98.5</ecNumber>
    </recommendedName>
    <alternativeName>
        <fullName evidence="6">Coproheme III oxidative decarboxylase</fullName>
    </alternativeName>
    <alternativeName>
        <fullName evidence="7">Hydrogen peroxide-dependent heme synthase</fullName>
    </alternativeName>
</protein>
<dbReference type="PANTHER" id="PTHR36843:SF1">
    <property type="entry name" value="COPROHEME DECARBOXYLASE"/>
    <property type="match status" value="1"/>
</dbReference>
<comment type="pathway">
    <text evidence="5">Porphyrin-containing compound metabolism.</text>
</comment>
<evidence type="ECO:0000256" key="4">
    <source>
        <dbReference type="ARBA" id="ARBA00023004"/>
    </source>
</evidence>
<dbReference type="SUPFAM" id="SSF54909">
    <property type="entry name" value="Dimeric alpha+beta barrel"/>
    <property type="match status" value="1"/>
</dbReference>
<gene>
    <name evidence="11" type="primary">hemQ</name>
    <name evidence="11" type="ORF">U7230_12115</name>
</gene>
<dbReference type="GO" id="GO:0016491">
    <property type="term" value="F:oxidoreductase activity"/>
    <property type="evidence" value="ECO:0007669"/>
    <property type="project" value="UniProtKB-KW"/>
</dbReference>
<evidence type="ECO:0000256" key="9">
    <source>
        <dbReference type="ARBA" id="ARBA00049935"/>
    </source>
</evidence>
<evidence type="ECO:0000313" key="12">
    <source>
        <dbReference type="Proteomes" id="UP001332192"/>
    </source>
</evidence>
<keyword evidence="4" id="KW-0408">Iron</keyword>
<dbReference type="Proteomes" id="UP001332192">
    <property type="component" value="Chromosome"/>
</dbReference>
<keyword evidence="3" id="KW-0479">Metal-binding</keyword>
<comment type="cofactor">
    <cofactor evidence="9">
        <name>Fe-coproporphyrin III</name>
        <dbReference type="ChEBI" id="CHEBI:68438"/>
    </cofactor>
</comment>
<evidence type="ECO:0000256" key="10">
    <source>
        <dbReference type="ARBA" id="ARBA00050019"/>
    </source>
</evidence>
<evidence type="ECO:0000256" key="7">
    <source>
        <dbReference type="ARBA" id="ARBA00030236"/>
    </source>
</evidence>
<comment type="catalytic activity">
    <reaction evidence="8">
        <text>Fe-coproporphyrin III + 2 H2O2 + 2 H(+) = heme b + 2 CO2 + 4 H2O</text>
        <dbReference type="Rhea" id="RHEA:56516"/>
        <dbReference type="ChEBI" id="CHEBI:15377"/>
        <dbReference type="ChEBI" id="CHEBI:15378"/>
        <dbReference type="ChEBI" id="CHEBI:16240"/>
        <dbReference type="ChEBI" id="CHEBI:16526"/>
        <dbReference type="ChEBI" id="CHEBI:60344"/>
        <dbReference type="ChEBI" id="CHEBI:68438"/>
        <dbReference type="EC" id="1.3.98.5"/>
    </reaction>
    <physiologicalReaction direction="left-to-right" evidence="8">
        <dbReference type="Rhea" id="RHEA:56517"/>
    </physiologicalReaction>
</comment>
<evidence type="ECO:0000256" key="6">
    <source>
        <dbReference type="ARBA" id="ARBA00029882"/>
    </source>
</evidence>
<reference evidence="11 12" key="1">
    <citation type="journal article" date="2024" name="Front. Microbiol.">
        <title>Novel thermophilic genera Geochorda gen. nov. and Carboxydochorda gen. nov. from the deep terrestrial subsurface reveal the ecophysiological diversity in the class Limnochordia.</title>
        <authorList>
            <person name="Karnachuk O.V."/>
            <person name="Lukina A.P."/>
            <person name="Avakyan M.R."/>
            <person name="Kadnikov V.V."/>
            <person name="Begmatov S."/>
            <person name="Beletsky A.V."/>
            <person name="Vlasova K.G."/>
            <person name="Novikov A.A."/>
            <person name="Shcherbakova V.A."/>
            <person name="Mardanov A.V."/>
            <person name="Ravin N.V."/>
        </authorList>
    </citation>
    <scope>NUCLEOTIDE SEQUENCE [LARGE SCALE GENOMIC DNA]</scope>
    <source>
        <strain evidence="11 12">L945</strain>
    </source>
</reference>
<dbReference type="Gene3D" id="3.30.70.1030">
    <property type="entry name" value="Apc35880, domain 1"/>
    <property type="match status" value="2"/>
</dbReference>
<evidence type="ECO:0000313" key="11">
    <source>
        <dbReference type="EMBL" id="WRP18971.1"/>
    </source>
</evidence>
<keyword evidence="11" id="KW-0560">Oxidoreductase</keyword>
<dbReference type="InterPro" id="IPR010644">
    <property type="entry name" value="ChdC/CLD"/>
</dbReference>
<dbReference type="InterPro" id="IPR011008">
    <property type="entry name" value="Dimeric_a/b-barrel"/>
</dbReference>
<name>A0ABZ1C1I1_9FIRM</name>
<dbReference type="NCBIfam" id="NF042928">
    <property type="entry name" value="HemQ_actino"/>
    <property type="match status" value="1"/>
</dbReference>
<evidence type="ECO:0000256" key="3">
    <source>
        <dbReference type="ARBA" id="ARBA00022723"/>
    </source>
</evidence>
<dbReference type="EMBL" id="CP141615">
    <property type="protein sequence ID" value="WRP18971.1"/>
    <property type="molecule type" value="Genomic_DNA"/>
</dbReference>
<evidence type="ECO:0000256" key="1">
    <source>
        <dbReference type="ARBA" id="ARBA00014413"/>
    </source>
</evidence>
<sequence length="230" mass="25978">MAEQQADTFAYYTIWKGAPGWSALAEADRQRAVEAAEPLLGLEHEPAPGGVSVRGVYSTAGFRTDADLMMWWTGPSAEALQEAFVRFRRSQLGRHLELTWAFLGLHRPAEFNPEHIPAFVQGEPPRRFLCIYPFVRTPEWYLLAPAERAALLREHGELARPYPDVRANTVMAFGLGDWEWILAFETDHLPRLVEMIRALRAAGARRYVKVETPFVTGVRKSLRDAVADMG</sequence>